<dbReference type="SUPFAM" id="SSF46548">
    <property type="entry name" value="alpha-helical ferredoxin"/>
    <property type="match status" value="1"/>
</dbReference>
<evidence type="ECO:0000256" key="3">
    <source>
        <dbReference type="ARBA" id="ARBA00023002"/>
    </source>
</evidence>
<evidence type="ECO:0000256" key="5">
    <source>
        <dbReference type="ARBA" id="ARBA00023014"/>
    </source>
</evidence>
<organism evidence="8 9">
    <name type="scientific">Litorivicinus lipolyticus</name>
    <dbReference type="NCBI Taxonomy" id="418701"/>
    <lineage>
        <taxon>Bacteria</taxon>
        <taxon>Pseudomonadati</taxon>
        <taxon>Pseudomonadota</taxon>
        <taxon>Gammaproteobacteria</taxon>
        <taxon>Oceanospirillales</taxon>
        <taxon>Litorivicinaceae</taxon>
        <taxon>Litorivicinus</taxon>
    </lineage>
</organism>
<dbReference type="PANTHER" id="PTHR43255">
    <property type="entry name" value="IRON-SULFUR-BINDING OXIDOREDUCTASE FADF-RELATED-RELATED"/>
    <property type="match status" value="1"/>
</dbReference>
<dbReference type="GO" id="GO:0051539">
    <property type="term" value="F:4 iron, 4 sulfur cluster binding"/>
    <property type="evidence" value="ECO:0007669"/>
    <property type="project" value="UniProtKB-KW"/>
</dbReference>
<dbReference type="RefSeq" id="WP_153713935.1">
    <property type="nucleotide sequence ID" value="NZ_CP045871.1"/>
</dbReference>
<keyword evidence="6" id="KW-0472">Membrane</keyword>
<keyword evidence="1" id="KW-0004">4Fe-4S</keyword>
<dbReference type="AlphaFoldDB" id="A0A5Q2QDJ5"/>
<dbReference type="GO" id="GO:0046872">
    <property type="term" value="F:metal ion binding"/>
    <property type="evidence" value="ECO:0007669"/>
    <property type="project" value="UniProtKB-KW"/>
</dbReference>
<dbReference type="InterPro" id="IPR004017">
    <property type="entry name" value="Cys_rich_dom"/>
</dbReference>
<dbReference type="GO" id="GO:0016491">
    <property type="term" value="F:oxidoreductase activity"/>
    <property type="evidence" value="ECO:0007669"/>
    <property type="project" value="UniProtKB-KW"/>
</dbReference>
<dbReference type="InterPro" id="IPR017896">
    <property type="entry name" value="4Fe4S_Fe-S-bd"/>
</dbReference>
<dbReference type="Gene3D" id="1.10.1060.10">
    <property type="entry name" value="Alpha-helical ferredoxin"/>
    <property type="match status" value="1"/>
</dbReference>
<dbReference type="OrthoDB" id="9794954at2"/>
<proteinExistence type="predicted"/>
<dbReference type="PANTHER" id="PTHR43255:SF1">
    <property type="entry name" value="IRON-SULFUR-BINDING OXIDOREDUCTASE FADF-RELATED"/>
    <property type="match status" value="1"/>
</dbReference>
<feature type="transmembrane region" description="Helical" evidence="6">
    <location>
        <begin position="159"/>
        <end position="180"/>
    </location>
</feature>
<dbReference type="PROSITE" id="PS00198">
    <property type="entry name" value="4FE4S_FER_1"/>
    <property type="match status" value="2"/>
</dbReference>
<dbReference type="InterPro" id="IPR017900">
    <property type="entry name" value="4Fe4S_Fe_S_CS"/>
</dbReference>
<dbReference type="Pfam" id="PF02754">
    <property type="entry name" value="CCG"/>
    <property type="match status" value="2"/>
</dbReference>
<evidence type="ECO:0000256" key="6">
    <source>
        <dbReference type="SAM" id="Phobius"/>
    </source>
</evidence>
<dbReference type="InterPro" id="IPR021872">
    <property type="entry name" value="Csal_0991-like_N"/>
</dbReference>
<dbReference type="PROSITE" id="PS51379">
    <property type="entry name" value="4FE4S_FER_2"/>
    <property type="match status" value="1"/>
</dbReference>
<accession>A0A5Q2QDJ5</accession>
<keyword evidence="6" id="KW-0812">Transmembrane</keyword>
<evidence type="ECO:0000256" key="1">
    <source>
        <dbReference type="ARBA" id="ARBA00022485"/>
    </source>
</evidence>
<dbReference type="InterPro" id="IPR009051">
    <property type="entry name" value="Helical_ferredxn"/>
</dbReference>
<name>A0A5Q2QDJ5_9GAMM</name>
<evidence type="ECO:0000259" key="7">
    <source>
        <dbReference type="PROSITE" id="PS51379"/>
    </source>
</evidence>
<feature type="transmembrane region" description="Helical" evidence="6">
    <location>
        <begin position="125"/>
        <end position="147"/>
    </location>
</feature>
<dbReference type="GO" id="GO:0005886">
    <property type="term" value="C:plasma membrane"/>
    <property type="evidence" value="ECO:0007669"/>
    <property type="project" value="TreeGrafter"/>
</dbReference>
<dbReference type="Pfam" id="PF11982">
    <property type="entry name" value="DUF3483"/>
    <property type="match status" value="1"/>
</dbReference>
<keyword evidence="3" id="KW-0560">Oxidoreductase</keyword>
<feature type="transmembrane region" description="Helical" evidence="6">
    <location>
        <begin position="93"/>
        <end position="113"/>
    </location>
</feature>
<dbReference type="Pfam" id="PF13183">
    <property type="entry name" value="Fer4_8"/>
    <property type="match status" value="1"/>
</dbReference>
<dbReference type="EMBL" id="CP045871">
    <property type="protein sequence ID" value="QGG80431.1"/>
    <property type="molecule type" value="Genomic_DNA"/>
</dbReference>
<feature type="transmembrane region" description="Helical" evidence="6">
    <location>
        <begin position="62"/>
        <end position="87"/>
    </location>
</feature>
<reference evidence="8 9" key="1">
    <citation type="submission" date="2019-11" db="EMBL/GenBank/DDBJ databases">
        <authorList>
            <person name="Khan S.A."/>
            <person name="Jeon C.O."/>
            <person name="Chun B.H."/>
        </authorList>
    </citation>
    <scope>NUCLEOTIDE SEQUENCE [LARGE SCALE GENOMIC DNA]</scope>
    <source>
        <strain evidence="8 9">IMCC 1097</strain>
    </source>
</reference>
<evidence type="ECO:0000313" key="8">
    <source>
        <dbReference type="EMBL" id="QGG80431.1"/>
    </source>
</evidence>
<sequence length="629" mass="67752">MSALISLLWGVAVIGFVVGVMRRVSLWGQGQSARAALPLSLLLTIPKRYLVDLHHIVARDRYIARTHVAAAGGVVGSFVMLGVVYVAGFRNGLSYGLLWGLLALGLIGALFVARRRLVKPERLSGGPWMAVPYSLFAYGLGFLMLTLAESRAIDPALPWALIGGGLAVIGLIEITGGALLSRPLKHVLSGSVHLAFHPRQDRFDSVGQLSTDLKPIDSEAAQYGVGHVHDFEWNRLLSFDACVECGKCEAACPAFAAGQPLNPKKLIQDLVAGIEDRSDARYAGSPTPGLAVGQHHPGLDGDIIPSLIEEQTLYACTTCRACVNECPMMIEHVDAIVDMRRFVALEQGGVPGNANAALDALRHTDTVGGFDVSQRGNWSIDLDLPVASPGHAVDYLFWSGESAFELRNQKTLRLLAKLMKKAGLSVAVMGGRELDTGDVARRLGDELLFQNLAERNLARLAELDFKQIVTIDPHAFHALGQEYRAFGGDLDVLHHTQLLNALVQSGQLTISQRLSLGTLTYHDPCYLGRYNGEVDAPRALLKAITDDFVDMQRSAMDSRCCGWGGGAAFSDIPGERRIPDMRMDDIHQVAANTVAVACPNCMTMLDGVVQSQTEVVDIVELVADAVGVA</sequence>
<keyword evidence="9" id="KW-1185">Reference proteome</keyword>
<keyword evidence="6" id="KW-1133">Transmembrane helix</keyword>
<keyword evidence="4" id="KW-0408">Iron</keyword>
<keyword evidence="2" id="KW-0479">Metal-binding</keyword>
<dbReference type="KEGG" id="llp:GH975_07535"/>
<gene>
    <name evidence="8" type="ORF">GH975_07535</name>
</gene>
<evidence type="ECO:0000313" key="9">
    <source>
        <dbReference type="Proteomes" id="UP000388235"/>
    </source>
</evidence>
<protein>
    <submittedName>
        <fullName evidence="8">DUF3483 domain-containing protein</fullName>
    </submittedName>
</protein>
<evidence type="ECO:0000256" key="2">
    <source>
        <dbReference type="ARBA" id="ARBA00022723"/>
    </source>
</evidence>
<keyword evidence="5" id="KW-0411">Iron-sulfur</keyword>
<evidence type="ECO:0000256" key="4">
    <source>
        <dbReference type="ARBA" id="ARBA00023004"/>
    </source>
</evidence>
<feature type="domain" description="4Fe-4S ferredoxin-type" evidence="7">
    <location>
        <begin position="233"/>
        <end position="263"/>
    </location>
</feature>
<dbReference type="Proteomes" id="UP000388235">
    <property type="component" value="Chromosome"/>
</dbReference>
<dbReference type="InterPro" id="IPR051460">
    <property type="entry name" value="HdrC_iron-sulfur_subunit"/>
</dbReference>